<evidence type="ECO:0000313" key="6">
    <source>
        <dbReference type="Proteomes" id="UP000054560"/>
    </source>
</evidence>
<feature type="domain" description="HMG box" evidence="4">
    <location>
        <begin position="12"/>
        <end position="80"/>
    </location>
</feature>
<dbReference type="InterPro" id="IPR009071">
    <property type="entry name" value="HMG_box_dom"/>
</dbReference>
<dbReference type="PROSITE" id="PS50118">
    <property type="entry name" value="HMG_BOX_2"/>
    <property type="match status" value="2"/>
</dbReference>
<accession>A0A0L0G169</accession>
<evidence type="ECO:0000313" key="5">
    <source>
        <dbReference type="EMBL" id="KNC82835.1"/>
    </source>
</evidence>
<dbReference type="GO" id="GO:0003677">
    <property type="term" value="F:DNA binding"/>
    <property type="evidence" value="ECO:0007669"/>
    <property type="project" value="UniProtKB-UniRule"/>
</dbReference>
<dbReference type="CDD" id="cd00084">
    <property type="entry name" value="HMG-box_SF"/>
    <property type="match status" value="1"/>
</dbReference>
<dbReference type="EMBL" id="KQ241887">
    <property type="protein sequence ID" value="KNC82835.1"/>
    <property type="molecule type" value="Genomic_DNA"/>
</dbReference>
<dbReference type="SUPFAM" id="SSF47095">
    <property type="entry name" value="HMG-box"/>
    <property type="match status" value="2"/>
</dbReference>
<organism evidence="5 6">
    <name type="scientific">Sphaeroforma arctica JP610</name>
    <dbReference type="NCBI Taxonomy" id="667725"/>
    <lineage>
        <taxon>Eukaryota</taxon>
        <taxon>Ichthyosporea</taxon>
        <taxon>Ichthyophonida</taxon>
        <taxon>Sphaeroforma</taxon>
    </lineage>
</organism>
<evidence type="ECO:0000256" key="2">
    <source>
        <dbReference type="PROSITE-ProRule" id="PRU00267"/>
    </source>
</evidence>
<feature type="DNA-binding region" description="HMG box" evidence="2">
    <location>
        <begin position="12"/>
        <end position="80"/>
    </location>
</feature>
<dbReference type="SMART" id="SM00398">
    <property type="entry name" value="HMG"/>
    <property type="match status" value="2"/>
</dbReference>
<dbReference type="GO" id="GO:0005634">
    <property type="term" value="C:nucleus"/>
    <property type="evidence" value="ECO:0007669"/>
    <property type="project" value="UniProtKB-UniRule"/>
</dbReference>
<keyword evidence="6" id="KW-1185">Reference proteome</keyword>
<dbReference type="PRINTS" id="PR00886">
    <property type="entry name" value="HIGHMOBLTY12"/>
</dbReference>
<dbReference type="InterPro" id="IPR050342">
    <property type="entry name" value="HMGB"/>
</dbReference>
<keyword evidence="1 2" id="KW-0238">DNA-binding</keyword>
<dbReference type="STRING" id="667725.A0A0L0G169"/>
<dbReference type="PANTHER" id="PTHR48112">
    <property type="entry name" value="HIGH MOBILITY GROUP PROTEIN DSP1"/>
    <property type="match status" value="1"/>
</dbReference>
<dbReference type="InterPro" id="IPR036910">
    <property type="entry name" value="HMG_box_dom_sf"/>
</dbReference>
<keyword evidence="2" id="KW-0539">Nucleus</keyword>
<sequence length="193" mass="21930">MRPLNGDDLAKPKKPGSAYTLFVVERRPNYILENPDVKNTDVFKGLGAEWKELSDAEKQAYSDRIPGLNAQYEEDMKYYVEHRSAAQAAKDDAPKVKRGVSKKAKKDPNMPKRALSAYLFFSNDMRPTLPADLKITEKAVKLGQMWKLTDEYQRQKYVELASKDKIRYDEAMAQYRAGLQQAPASDSEGSESE</sequence>
<dbReference type="Pfam" id="PF00505">
    <property type="entry name" value="HMG_box"/>
    <property type="match status" value="2"/>
</dbReference>
<dbReference type="Proteomes" id="UP000054560">
    <property type="component" value="Unassembled WGS sequence"/>
</dbReference>
<proteinExistence type="predicted"/>
<dbReference type="OrthoDB" id="1919336at2759"/>
<feature type="region of interest" description="Disordered" evidence="3">
    <location>
        <begin position="89"/>
        <end position="109"/>
    </location>
</feature>
<evidence type="ECO:0000256" key="1">
    <source>
        <dbReference type="ARBA" id="ARBA00023125"/>
    </source>
</evidence>
<dbReference type="RefSeq" id="XP_014156737.1">
    <property type="nucleotide sequence ID" value="XM_014301262.1"/>
</dbReference>
<name>A0A0L0G169_9EUKA</name>
<dbReference type="eggNOG" id="KOG0381">
    <property type="taxonomic scope" value="Eukaryota"/>
</dbReference>
<dbReference type="Gene3D" id="1.10.30.10">
    <property type="entry name" value="High mobility group box domain"/>
    <property type="match status" value="2"/>
</dbReference>
<feature type="compositionally biased region" description="Basic residues" evidence="3">
    <location>
        <begin position="96"/>
        <end position="105"/>
    </location>
</feature>
<gene>
    <name evidence="5" type="ORF">SARC_04882</name>
</gene>
<reference evidence="5 6" key="1">
    <citation type="submission" date="2011-02" db="EMBL/GenBank/DDBJ databases">
        <title>The Genome Sequence of Sphaeroforma arctica JP610.</title>
        <authorList>
            <consortium name="The Broad Institute Genome Sequencing Platform"/>
            <person name="Russ C."/>
            <person name="Cuomo C."/>
            <person name="Young S.K."/>
            <person name="Zeng Q."/>
            <person name="Gargeya S."/>
            <person name="Alvarado L."/>
            <person name="Berlin A."/>
            <person name="Chapman S.B."/>
            <person name="Chen Z."/>
            <person name="Freedman E."/>
            <person name="Gellesch M."/>
            <person name="Goldberg J."/>
            <person name="Griggs A."/>
            <person name="Gujja S."/>
            <person name="Heilman E."/>
            <person name="Heiman D."/>
            <person name="Howarth C."/>
            <person name="Mehta T."/>
            <person name="Neiman D."/>
            <person name="Pearson M."/>
            <person name="Roberts A."/>
            <person name="Saif S."/>
            <person name="Shea T."/>
            <person name="Shenoy N."/>
            <person name="Sisk P."/>
            <person name="Stolte C."/>
            <person name="Sykes S."/>
            <person name="White J."/>
            <person name="Yandava C."/>
            <person name="Burger G."/>
            <person name="Gray M.W."/>
            <person name="Holland P.W.H."/>
            <person name="King N."/>
            <person name="Lang F.B.F."/>
            <person name="Roger A.J."/>
            <person name="Ruiz-Trillo I."/>
            <person name="Haas B."/>
            <person name="Nusbaum C."/>
            <person name="Birren B."/>
        </authorList>
    </citation>
    <scope>NUCLEOTIDE SEQUENCE [LARGE SCALE GENOMIC DNA]</scope>
    <source>
        <strain evidence="5 6">JP610</strain>
    </source>
</reference>
<dbReference type="GeneID" id="25905386"/>
<evidence type="ECO:0000256" key="3">
    <source>
        <dbReference type="SAM" id="MobiDB-lite"/>
    </source>
</evidence>
<feature type="domain" description="HMG box" evidence="4">
    <location>
        <begin position="111"/>
        <end position="176"/>
    </location>
</feature>
<feature type="DNA-binding region" description="HMG box" evidence="2">
    <location>
        <begin position="111"/>
        <end position="176"/>
    </location>
</feature>
<dbReference type="AlphaFoldDB" id="A0A0L0G169"/>
<protein>
    <recommendedName>
        <fullName evidence="4">HMG box domain-containing protein</fullName>
    </recommendedName>
</protein>
<evidence type="ECO:0000259" key="4">
    <source>
        <dbReference type="PROSITE" id="PS50118"/>
    </source>
</evidence>